<name>A0A8S3FWJ5_9BILA</name>
<gene>
    <name evidence="11" type="ORF">GIL414_LOCUS64581</name>
</gene>
<keyword evidence="4 9" id="KW-0812">Transmembrane</keyword>
<dbReference type="PROSITE" id="PS50929">
    <property type="entry name" value="ABC_TM1F"/>
    <property type="match status" value="1"/>
</dbReference>
<keyword evidence="7 9" id="KW-1133">Transmembrane helix</keyword>
<dbReference type="EMBL" id="CAJOBJ010279973">
    <property type="protein sequence ID" value="CAF5142747.1"/>
    <property type="molecule type" value="Genomic_DNA"/>
</dbReference>
<evidence type="ECO:0000256" key="6">
    <source>
        <dbReference type="ARBA" id="ARBA00022840"/>
    </source>
</evidence>
<reference evidence="11" key="1">
    <citation type="submission" date="2021-02" db="EMBL/GenBank/DDBJ databases">
        <authorList>
            <person name="Nowell W R."/>
        </authorList>
    </citation>
    <scope>NUCLEOTIDE SEQUENCE</scope>
</reference>
<dbReference type="SUPFAM" id="SSF90123">
    <property type="entry name" value="ABC transporter transmembrane region"/>
    <property type="match status" value="1"/>
</dbReference>
<comment type="subcellular location">
    <subcellularLocation>
        <location evidence="1">Membrane</location>
        <topology evidence="1">Multi-pass membrane protein</topology>
    </subcellularLocation>
</comment>
<sequence>MKFFEPCSAMPAWHAWFLVSAIIFTSFFSSILFNYEVYLIDTFALKMRLAYSGLVFRKVLRLSSHAFNIISSGEITNLLSNDATKIEMALFFINYLW</sequence>
<dbReference type="Proteomes" id="UP000681720">
    <property type="component" value="Unassembled WGS sequence"/>
</dbReference>
<keyword evidence="8 9" id="KW-0472">Membrane</keyword>
<comment type="similarity">
    <text evidence="2">Belongs to the ABC transporter superfamily. ABCC family. Conjugate transporter (TC 3.A.1.208) subfamily.</text>
</comment>
<feature type="domain" description="ABC transmembrane type-1" evidence="10">
    <location>
        <begin position="1"/>
        <end position="97"/>
    </location>
</feature>
<dbReference type="AlphaFoldDB" id="A0A8S3FWJ5"/>
<evidence type="ECO:0000256" key="8">
    <source>
        <dbReference type="ARBA" id="ARBA00023136"/>
    </source>
</evidence>
<evidence type="ECO:0000256" key="4">
    <source>
        <dbReference type="ARBA" id="ARBA00022692"/>
    </source>
</evidence>
<keyword evidence="3" id="KW-0813">Transport</keyword>
<dbReference type="GO" id="GO:0005524">
    <property type="term" value="F:ATP binding"/>
    <property type="evidence" value="ECO:0007669"/>
    <property type="project" value="UniProtKB-KW"/>
</dbReference>
<evidence type="ECO:0000256" key="9">
    <source>
        <dbReference type="SAM" id="Phobius"/>
    </source>
</evidence>
<keyword evidence="5" id="KW-0547">Nucleotide-binding</keyword>
<evidence type="ECO:0000259" key="10">
    <source>
        <dbReference type="PROSITE" id="PS50929"/>
    </source>
</evidence>
<evidence type="ECO:0000256" key="2">
    <source>
        <dbReference type="ARBA" id="ARBA00009726"/>
    </source>
</evidence>
<dbReference type="InterPro" id="IPR036640">
    <property type="entry name" value="ABC1_TM_sf"/>
</dbReference>
<keyword evidence="6" id="KW-0067">ATP-binding</keyword>
<feature type="transmembrane region" description="Helical" evidence="9">
    <location>
        <begin position="12"/>
        <end position="38"/>
    </location>
</feature>
<dbReference type="GO" id="GO:0140359">
    <property type="term" value="F:ABC-type transporter activity"/>
    <property type="evidence" value="ECO:0007669"/>
    <property type="project" value="InterPro"/>
</dbReference>
<evidence type="ECO:0000256" key="1">
    <source>
        <dbReference type="ARBA" id="ARBA00004141"/>
    </source>
</evidence>
<evidence type="ECO:0000256" key="5">
    <source>
        <dbReference type="ARBA" id="ARBA00022741"/>
    </source>
</evidence>
<feature type="non-terminal residue" evidence="11">
    <location>
        <position position="1"/>
    </location>
</feature>
<dbReference type="GO" id="GO:0016020">
    <property type="term" value="C:membrane"/>
    <property type="evidence" value="ECO:0007669"/>
    <property type="project" value="UniProtKB-SubCell"/>
</dbReference>
<evidence type="ECO:0000313" key="11">
    <source>
        <dbReference type="EMBL" id="CAF5142747.1"/>
    </source>
</evidence>
<accession>A0A8S3FWJ5</accession>
<dbReference type="InterPro" id="IPR011527">
    <property type="entry name" value="ABC1_TM_dom"/>
</dbReference>
<dbReference type="PANTHER" id="PTHR24223:SF456">
    <property type="entry name" value="MULTIDRUG RESISTANCE-ASSOCIATED PROTEIN LETHAL(2)03659"/>
    <property type="match status" value="1"/>
</dbReference>
<proteinExistence type="inferred from homology"/>
<dbReference type="Pfam" id="PF00664">
    <property type="entry name" value="ABC_membrane"/>
    <property type="match status" value="1"/>
</dbReference>
<protein>
    <recommendedName>
        <fullName evidence="10">ABC transmembrane type-1 domain-containing protein</fullName>
    </recommendedName>
</protein>
<evidence type="ECO:0000256" key="7">
    <source>
        <dbReference type="ARBA" id="ARBA00022989"/>
    </source>
</evidence>
<dbReference type="Gene3D" id="1.20.1560.10">
    <property type="entry name" value="ABC transporter type 1, transmembrane domain"/>
    <property type="match status" value="1"/>
</dbReference>
<evidence type="ECO:0000313" key="12">
    <source>
        <dbReference type="Proteomes" id="UP000681720"/>
    </source>
</evidence>
<organism evidence="11 12">
    <name type="scientific">Rotaria magnacalcarata</name>
    <dbReference type="NCBI Taxonomy" id="392030"/>
    <lineage>
        <taxon>Eukaryota</taxon>
        <taxon>Metazoa</taxon>
        <taxon>Spiralia</taxon>
        <taxon>Gnathifera</taxon>
        <taxon>Rotifera</taxon>
        <taxon>Eurotatoria</taxon>
        <taxon>Bdelloidea</taxon>
        <taxon>Philodinida</taxon>
        <taxon>Philodinidae</taxon>
        <taxon>Rotaria</taxon>
    </lineage>
</organism>
<dbReference type="InterPro" id="IPR050173">
    <property type="entry name" value="ABC_transporter_C-like"/>
</dbReference>
<comment type="caution">
    <text evidence="11">The sequence shown here is derived from an EMBL/GenBank/DDBJ whole genome shotgun (WGS) entry which is preliminary data.</text>
</comment>
<dbReference type="PANTHER" id="PTHR24223">
    <property type="entry name" value="ATP-BINDING CASSETTE SUB-FAMILY C"/>
    <property type="match status" value="1"/>
</dbReference>
<evidence type="ECO:0000256" key="3">
    <source>
        <dbReference type="ARBA" id="ARBA00022448"/>
    </source>
</evidence>